<feature type="transmembrane region" description="Helical" evidence="11">
    <location>
        <begin position="12"/>
        <end position="31"/>
    </location>
</feature>
<dbReference type="EMBL" id="LGCM01000046">
    <property type="protein sequence ID" value="KPL79780.1"/>
    <property type="molecule type" value="Genomic_DNA"/>
</dbReference>
<protein>
    <recommendedName>
        <fullName evidence="10">Xylose transport system permease protein XylH</fullName>
    </recommendedName>
</protein>
<name>A0A0P6XAK2_9CHLR</name>
<dbReference type="AlphaFoldDB" id="A0A0P6XAK2"/>
<feature type="transmembrane region" description="Helical" evidence="11">
    <location>
        <begin position="75"/>
        <end position="92"/>
    </location>
</feature>
<feature type="transmembrane region" description="Helical" evidence="11">
    <location>
        <begin position="361"/>
        <end position="380"/>
    </location>
</feature>
<dbReference type="OrthoDB" id="9813906at2"/>
<sequence length="389" mass="41674">METLSKRVRQNIQTYTIILALVGIWILFTVLTKGAFMTPQNFSNLFRQMTVTSFLAIGMVLVIVTGGIDLSVGKAAGFVSVICAFLQARFWVDSIPISNPYLMAAASVLVGLIVGTAWGAAQGALIAYLRIPPFIATLGGLFIARGLILWRTEGKTIPANQVGFSYIAQGYLSDWIGWVLAALVVIFLFFNMFSSRSRKVRYGVELPPIAFDLLTTSFFALLVVVYVFMVNRYNGVQVPVALLAVASVIMTYVSNNTRFGRYTYAIGGNREAARLSGIDIKKTLFLVYTLMGFLVGVGGVVLASYVGYGTIAAGEGYELDAIASAILGGTSTLGGVGTVFGALIGALIMSSLSTGLQMMNVAPFVQYLVKGMVLVLAVLLDVSFKKGKA</sequence>
<feature type="transmembrane region" description="Helical" evidence="11">
    <location>
        <begin position="98"/>
        <end position="119"/>
    </location>
</feature>
<keyword evidence="8 11" id="KW-0472">Membrane</keyword>
<keyword evidence="6 11" id="KW-0812">Transmembrane</keyword>
<feature type="transmembrane region" description="Helical" evidence="11">
    <location>
        <begin position="326"/>
        <end position="349"/>
    </location>
</feature>
<proteinExistence type="predicted"/>
<accession>A0A0P6XAK2</accession>
<evidence type="ECO:0000256" key="7">
    <source>
        <dbReference type="ARBA" id="ARBA00022989"/>
    </source>
</evidence>
<evidence type="ECO:0000256" key="1">
    <source>
        <dbReference type="ARBA" id="ARBA00004651"/>
    </source>
</evidence>
<evidence type="ECO:0000256" key="11">
    <source>
        <dbReference type="SAM" id="Phobius"/>
    </source>
</evidence>
<dbReference type="RefSeq" id="WP_075071215.1">
    <property type="nucleotide sequence ID" value="NZ_DF967974.1"/>
</dbReference>
<dbReference type="InterPro" id="IPR001851">
    <property type="entry name" value="ABC_transp_permease"/>
</dbReference>
<dbReference type="GO" id="GO:0005886">
    <property type="term" value="C:plasma membrane"/>
    <property type="evidence" value="ECO:0007669"/>
    <property type="project" value="UniProtKB-SubCell"/>
</dbReference>
<evidence type="ECO:0000256" key="9">
    <source>
        <dbReference type="ARBA" id="ARBA00035611"/>
    </source>
</evidence>
<evidence type="ECO:0000256" key="2">
    <source>
        <dbReference type="ARBA" id="ARBA00022448"/>
    </source>
</evidence>
<evidence type="ECO:0000256" key="6">
    <source>
        <dbReference type="ARBA" id="ARBA00022692"/>
    </source>
</evidence>
<comment type="caution">
    <text evidence="12">The sequence shown here is derived from an EMBL/GenBank/DDBJ whole genome shotgun (WGS) entry which is preliminary data.</text>
</comment>
<evidence type="ECO:0000313" key="13">
    <source>
        <dbReference type="Proteomes" id="UP000050501"/>
    </source>
</evidence>
<dbReference type="Pfam" id="PF02653">
    <property type="entry name" value="BPD_transp_2"/>
    <property type="match status" value="1"/>
</dbReference>
<evidence type="ECO:0000256" key="3">
    <source>
        <dbReference type="ARBA" id="ARBA00022475"/>
    </source>
</evidence>
<evidence type="ECO:0000256" key="8">
    <source>
        <dbReference type="ARBA" id="ARBA00023136"/>
    </source>
</evidence>
<organism evidence="12 13">
    <name type="scientific">Levilinea saccharolytica</name>
    <dbReference type="NCBI Taxonomy" id="229921"/>
    <lineage>
        <taxon>Bacteria</taxon>
        <taxon>Bacillati</taxon>
        <taxon>Chloroflexota</taxon>
        <taxon>Anaerolineae</taxon>
        <taxon>Anaerolineales</taxon>
        <taxon>Anaerolineaceae</taxon>
        <taxon>Levilinea</taxon>
    </lineage>
</organism>
<feature type="transmembrane region" description="Helical" evidence="11">
    <location>
        <begin position="175"/>
        <end position="194"/>
    </location>
</feature>
<keyword evidence="4" id="KW-0997">Cell inner membrane</keyword>
<keyword evidence="2" id="KW-0813">Transport</keyword>
<keyword evidence="13" id="KW-1185">Reference proteome</keyword>
<evidence type="ECO:0000256" key="5">
    <source>
        <dbReference type="ARBA" id="ARBA00022597"/>
    </source>
</evidence>
<dbReference type="PANTHER" id="PTHR32196">
    <property type="entry name" value="ABC TRANSPORTER PERMEASE PROTEIN YPHD-RELATED-RELATED"/>
    <property type="match status" value="1"/>
</dbReference>
<feature type="transmembrane region" description="Helical" evidence="11">
    <location>
        <begin position="284"/>
        <end position="306"/>
    </location>
</feature>
<keyword evidence="3" id="KW-1003">Cell membrane</keyword>
<keyword evidence="5" id="KW-0762">Sugar transport</keyword>
<evidence type="ECO:0000256" key="10">
    <source>
        <dbReference type="ARBA" id="ARBA00035686"/>
    </source>
</evidence>
<comment type="subcellular location">
    <subcellularLocation>
        <location evidence="1">Cell membrane</location>
        <topology evidence="1">Multi-pass membrane protein</topology>
    </subcellularLocation>
</comment>
<evidence type="ECO:0000256" key="4">
    <source>
        <dbReference type="ARBA" id="ARBA00022519"/>
    </source>
</evidence>
<keyword evidence="7 11" id="KW-1133">Transmembrane helix</keyword>
<feature type="transmembrane region" description="Helical" evidence="11">
    <location>
        <begin position="206"/>
        <end position="229"/>
    </location>
</feature>
<reference evidence="12 13" key="1">
    <citation type="submission" date="2015-07" db="EMBL/GenBank/DDBJ databases">
        <title>Genome sequence of Levilinea saccharolytica DSM 16555.</title>
        <authorList>
            <person name="Hemp J."/>
            <person name="Ward L.M."/>
            <person name="Pace L.A."/>
            <person name="Fischer W.W."/>
        </authorList>
    </citation>
    <scope>NUCLEOTIDE SEQUENCE [LARGE SCALE GENOMIC DNA]</scope>
    <source>
        <strain evidence="12 13">KIBI-1</strain>
    </source>
</reference>
<feature type="transmembrane region" description="Helical" evidence="11">
    <location>
        <begin position="131"/>
        <end position="150"/>
    </location>
</feature>
<gene>
    <name evidence="12" type="ORF">ADN01_13895</name>
</gene>
<dbReference type="STRING" id="229921.ADN01_13895"/>
<feature type="transmembrane region" description="Helical" evidence="11">
    <location>
        <begin position="235"/>
        <end position="253"/>
    </location>
</feature>
<comment type="function">
    <text evidence="9">Part of the binding-protein-dependent transport system for D-xylose. Probably responsible for the translocation of the substrate across the membrane.</text>
</comment>
<dbReference type="PANTHER" id="PTHR32196:SF32">
    <property type="entry name" value="XYLOSE TRANSPORT SYSTEM PERMEASE PROTEIN XYLH"/>
    <property type="match status" value="1"/>
</dbReference>
<dbReference type="Proteomes" id="UP000050501">
    <property type="component" value="Unassembled WGS sequence"/>
</dbReference>
<feature type="transmembrane region" description="Helical" evidence="11">
    <location>
        <begin position="51"/>
        <end position="68"/>
    </location>
</feature>
<dbReference type="CDD" id="cd06579">
    <property type="entry name" value="TM_PBP1_transp_AraH_like"/>
    <property type="match status" value="1"/>
</dbReference>
<dbReference type="GO" id="GO:0022857">
    <property type="term" value="F:transmembrane transporter activity"/>
    <property type="evidence" value="ECO:0007669"/>
    <property type="project" value="InterPro"/>
</dbReference>
<evidence type="ECO:0000313" key="12">
    <source>
        <dbReference type="EMBL" id="KPL79780.1"/>
    </source>
</evidence>